<proteinExistence type="predicted"/>
<dbReference type="OrthoDB" id="1919336at2759"/>
<name>A0A8T2JSD4_9PIPI</name>
<reference evidence="1" key="1">
    <citation type="thesis" date="2020" institute="ProQuest LLC" country="789 East Eisenhower Parkway, Ann Arbor, MI, USA">
        <title>Comparative Genomics and Chromosome Evolution.</title>
        <authorList>
            <person name="Mudd A.B."/>
        </authorList>
    </citation>
    <scope>NUCLEOTIDE SEQUENCE</scope>
    <source>
        <strain evidence="1">Female2</strain>
        <tissue evidence="1">Blood</tissue>
    </source>
</reference>
<dbReference type="Proteomes" id="UP000812440">
    <property type="component" value="Chromosome 8_10"/>
</dbReference>
<evidence type="ECO:0000313" key="1">
    <source>
        <dbReference type="EMBL" id="KAG8448149.1"/>
    </source>
</evidence>
<keyword evidence="2" id="KW-1185">Reference proteome</keyword>
<gene>
    <name evidence="1" type="ORF">GDO86_015298</name>
</gene>
<accession>A0A8T2JSD4</accession>
<comment type="caution">
    <text evidence="1">The sequence shown here is derived from an EMBL/GenBank/DDBJ whole genome shotgun (WGS) entry which is preliminary data.</text>
</comment>
<sequence length="79" mass="8506">MQGPRLPHSLVRSLPCLTLGSARRSLTLSHSPGEVLISPQATPRGCPGGSLSGDVGFPLVPMKVRWLFYFSHRPPSPCL</sequence>
<organism evidence="1 2">
    <name type="scientific">Hymenochirus boettgeri</name>
    <name type="common">Congo dwarf clawed frog</name>
    <dbReference type="NCBI Taxonomy" id="247094"/>
    <lineage>
        <taxon>Eukaryota</taxon>
        <taxon>Metazoa</taxon>
        <taxon>Chordata</taxon>
        <taxon>Craniata</taxon>
        <taxon>Vertebrata</taxon>
        <taxon>Euteleostomi</taxon>
        <taxon>Amphibia</taxon>
        <taxon>Batrachia</taxon>
        <taxon>Anura</taxon>
        <taxon>Pipoidea</taxon>
        <taxon>Pipidae</taxon>
        <taxon>Pipinae</taxon>
        <taxon>Hymenochirus</taxon>
    </lineage>
</organism>
<protein>
    <submittedName>
        <fullName evidence="1">Uncharacterized protein</fullName>
    </submittedName>
</protein>
<dbReference type="EMBL" id="JAACNH010000003">
    <property type="protein sequence ID" value="KAG8448149.1"/>
    <property type="molecule type" value="Genomic_DNA"/>
</dbReference>
<evidence type="ECO:0000313" key="2">
    <source>
        <dbReference type="Proteomes" id="UP000812440"/>
    </source>
</evidence>
<dbReference type="AlphaFoldDB" id="A0A8T2JSD4"/>